<dbReference type="RefSeq" id="WP_099386137.1">
    <property type="nucleotide sequence ID" value="NZ_JANSWH010000020.1"/>
</dbReference>
<evidence type="ECO:0000256" key="6">
    <source>
        <dbReference type="SAM" id="Phobius"/>
    </source>
</evidence>
<name>A0A2G3E2Y6_9FIRM</name>
<dbReference type="SMART" id="SM00220">
    <property type="entry name" value="S_TKc"/>
    <property type="match status" value="1"/>
</dbReference>
<accession>A0A2G3E2Y6</accession>
<dbReference type="PANTHER" id="PTHR43289:SF6">
    <property type="entry name" value="SERINE_THREONINE-PROTEIN KINASE NEKL-3"/>
    <property type="match status" value="1"/>
</dbReference>
<evidence type="ECO:0000313" key="8">
    <source>
        <dbReference type="EMBL" id="PHU37609.1"/>
    </source>
</evidence>
<proteinExistence type="predicted"/>
<keyword evidence="3" id="KW-0547">Nucleotide-binding</keyword>
<dbReference type="SUPFAM" id="SSF56112">
    <property type="entry name" value="Protein kinase-like (PK-like)"/>
    <property type="match status" value="1"/>
</dbReference>
<dbReference type="InterPro" id="IPR008271">
    <property type="entry name" value="Ser/Thr_kinase_AS"/>
</dbReference>
<evidence type="ECO:0000259" key="7">
    <source>
        <dbReference type="PROSITE" id="PS50011"/>
    </source>
</evidence>
<dbReference type="PROSITE" id="PS00108">
    <property type="entry name" value="PROTEIN_KINASE_ST"/>
    <property type="match status" value="1"/>
</dbReference>
<dbReference type="Gene3D" id="1.10.510.10">
    <property type="entry name" value="Transferase(Phosphotransferase) domain 1"/>
    <property type="match status" value="1"/>
</dbReference>
<feature type="transmembrane region" description="Helical" evidence="6">
    <location>
        <begin position="283"/>
        <end position="301"/>
    </location>
</feature>
<feature type="domain" description="Protein kinase" evidence="7">
    <location>
        <begin position="1"/>
        <end position="348"/>
    </location>
</feature>
<feature type="transmembrane region" description="Helical" evidence="6">
    <location>
        <begin position="254"/>
        <end position="271"/>
    </location>
</feature>
<evidence type="ECO:0000256" key="2">
    <source>
        <dbReference type="ARBA" id="ARBA00022679"/>
    </source>
</evidence>
<evidence type="ECO:0000256" key="3">
    <source>
        <dbReference type="ARBA" id="ARBA00022741"/>
    </source>
</evidence>
<sequence length="348" mass="40553">MSTSNPYEYLDYETIATLNEQHHIYLIQDPISKHVYVKKELLIYSIEVYQMLKENPISGVPKILDYYEHDHKLTVIEEYINGELLREKIDQGQMTENEICNYIFQLCQILEQLHHNTPPIVHRDIKPSNVMITTRGEVVLIDFNAAKFHSQQDNRTSDTVLLGTQGYAAPEQYGFGESSSRTDIYSLGILFEECLESIHADKKKYDFIINHCTRMDPADRYEDITDLKKQLQFWGTRRYDRGYALPGFRTRSPWKMFCAVFAYLLLLLMLFTTNESDASAASYVENFIICAWLFLNILIFFNYRGILDYGLKPNDSIWKKRILHAVLWSIASLILVVTLLSPLKTLLS</sequence>
<dbReference type="GO" id="GO:0004674">
    <property type="term" value="F:protein serine/threonine kinase activity"/>
    <property type="evidence" value="ECO:0007669"/>
    <property type="project" value="UniProtKB-KW"/>
</dbReference>
<keyword evidence="8" id="KW-0723">Serine/threonine-protein kinase</keyword>
<dbReference type="Proteomes" id="UP000224563">
    <property type="component" value="Unassembled WGS sequence"/>
</dbReference>
<organism evidence="8 9">
    <name type="scientific">Agathobacter ruminis</name>
    <dbReference type="NCBI Taxonomy" id="1712665"/>
    <lineage>
        <taxon>Bacteria</taxon>
        <taxon>Bacillati</taxon>
        <taxon>Bacillota</taxon>
        <taxon>Clostridia</taxon>
        <taxon>Lachnospirales</taxon>
        <taxon>Lachnospiraceae</taxon>
        <taxon>Agathobacter</taxon>
    </lineage>
</organism>
<dbReference type="EMBL" id="PDYG01000038">
    <property type="protein sequence ID" value="PHU37609.1"/>
    <property type="molecule type" value="Genomic_DNA"/>
</dbReference>
<keyword evidence="5" id="KW-0067">ATP-binding</keyword>
<dbReference type="PANTHER" id="PTHR43289">
    <property type="entry name" value="MITOGEN-ACTIVATED PROTEIN KINASE KINASE KINASE 20-RELATED"/>
    <property type="match status" value="1"/>
</dbReference>
<dbReference type="InterPro" id="IPR000719">
    <property type="entry name" value="Prot_kinase_dom"/>
</dbReference>
<evidence type="ECO:0000313" key="9">
    <source>
        <dbReference type="Proteomes" id="UP000224563"/>
    </source>
</evidence>
<dbReference type="PROSITE" id="PS50011">
    <property type="entry name" value="PROTEIN_KINASE_DOM"/>
    <property type="match status" value="1"/>
</dbReference>
<evidence type="ECO:0000256" key="1">
    <source>
        <dbReference type="ARBA" id="ARBA00012513"/>
    </source>
</evidence>
<dbReference type="EC" id="2.7.11.1" evidence="1"/>
<keyword evidence="2" id="KW-0808">Transferase</keyword>
<keyword evidence="6" id="KW-1133">Transmembrane helix</keyword>
<protein>
    <recommendedName>
        <fullName evidence="1">non-specific serine/threonine protein kinase</fullName>
        <ecNumber evidence="1">2.7.11.1</ecNumber>
    </recommendedName>
</protein>
<dbReference type="Pfam" id="PF00069">
    <property type="entry name" value="Pkinase"/>
    <property type="match status" value="1"/>
</dbReference>
<dbReference type="AlphaFoldDB" id="A0A2G3E2Y6"/>
<keyword evidence="4 8" id="KW-0418">Kinase</keyword>
<dbReference type="GO" id="GO:0005524">
    <property type="term" value="F:ATP binding"/>
    <property type="evidence" value="ECO:0007669"/>
    <property type="project" value="UniProtKB-KW"/>
</dbReference>
<keyword evidence="6" id="KW-0812">Transmembrane</keyword>
<keyword evidence="9" id="KW-1185">Reference proteome</keyword>
<evidence type="ECO:0000256" key="4">
    <source>
        <dbReference type="ARBA" id="ARBA00022777"/>
    </source>
</evidence>
<evidence type="ECO:0000256" key="5">
    <source>
        <dbReference type="ARBA" id="ARBA00022840"/>
    </source>
</evidence>
<dbReference type="InterPro" id="IPR011009">
    <property type="entry name" value="Kinase-like_dom_sf"/>
</dbReference>
<dbReference type="CDD" id="cd14014">
    <property type="entry name" value="STKc_PknB_like"/>
    <property type="match status" value="1"/>
</dbReference>
<reference evidence="8 9" key="1">
    <citation type="submission" date="2017-10" db="EMBL/GenBank/DDBJ databases">
        <title>Resolving the taxonomy of Roseburia spp., Eubacterium rectale and Agathobacter spp. through phylogenomic analysis.</title>
        <authorList>
            <person name="Sheridan P.O."/>
            <person name="Walker A.W."/>
            <person name="Duncan S.H."/>
            <person name="Scott K.P."/>
            <person name="Toole P.W.O."/>
            <person name="Luis P."/>
            <person name="Flint H.J."/>
        </authorList>
    </citation>
    <scope>NUCLEOTIDE SEQUENCE [LARGE SCALE GENOMIC DNA]</scope>
    <source>
        <strain evidence="8 9">JK623</strain>
    </source>
</reference>
<reference evidence="8 9" key="2">
    <citation type="submission" date="2017-10" db="EMBL/GenBank/DDBJ databases">
        <authorList>
            <person name="Banno H."/>
            <person name="Chua N.-H."/>
        </authorList>
    </citation>
    <scope>NUCLEOTIDE SEQUENCE [LARGE SCALE GENOMIC DNA]</scope>
    <source>
        <strain evidence="8 9">JK623</strain>
    </source>
</reference>
<gene>
    <name evidence="8" type="ORF">CSX02_06935</name>
</gene>
<feature type="transmembrane region" description="Helical" evidence="6">
    <location>
        <begin position="322"/>
        <end position="343"/>
    </location>
</feature>
<keyword evidence="6" id="KW-0472">Membrane</keyword>
<comment type="caution">
    <text evidence="8">The sequence shown here is derived from an EMBL/GenBank/DDBJ whole genome shotgun (WGS) entry which is preliminary data.</text>
</comment>